<keyword evidence="4 8" id="KW-0406">Ion transport</keyword>
<keyword evidence="7 8" id="KW-0066">ATP synthesis</keyword>
<evidence type="ECO:0000256" key="1">
    <source>
        <dbReference type="ARBA" id="ARBA00004202"/>
    </source>
</evidence>
<dbReference type="NCBIfam" id="TIGR01216">
    <property type="entry name" value="ATP_synt_epsi"/>
    <property type="match status" value="1"/>
</dbReference>
<name>A0ABX0GRB7_9ACTN</name>
<sequence length="122" mass="12559">MALYVELVSPERSVWSGEASRVITRTIEGDIGILPGHTPLLAVLANGLVRIVAEGGPEVRAVVLGGFLSVADDRVSILAEWSQPADEVDVASAEAELRQAEQAGDADAASRARALLAAASGA</sequence>
<dbReference type="CDD" id="cd12152">
    <property type="entry name" value="F1-ATPase_delta"/>
    <property type="match status" value="1"/>
</dbReference>
<comment type="similarity">
    <text evidence="2 8 9">Belongs to the ATPase epsilon chain family.</text>
</comment>
<evidence type="ECO:0000259" key="10">
    <source>
        <dbReference type="Pfam" id="PF02823"/>
    </source>
</evidence>
<comment type="caution">
    <text evidence="11">The sequence shown here is derived from an EMBL/GenBank/DDBJ whole genome shotgun (WGS) entry which is preliminary data.</text>
</comment>
<comment type="subunit">
    <text evidence="8 9">F-type ATPases have 2 components, CF(1) - the catalytic core - and CF(0) - the membrane proton channel. CF(1) has five subunits: alpha(3), beta(3), gamma(1), delta(1), epsilon(1). CF(0) has three main subunits: a, b and c.</text>
</comment>
<keyword evidence="12" id="KW-1185">Reference proteome</keyword>
<evidence type="ECO:0000256" key="8">
    <source>
        <dbReference type="HAMAP-Rule" id="MF_00530"/>
    </source>
</evidence>
<evidence type="ECO:0000256" key="4">
    <source>
        <dbReference type="ARBA" id="ARBA00023065"/>
    </source>
</evidence>
<evidence type="ECO:0000256" key="2">
    <source>
        <dbReference type="ARBA" id="ARBA00005712"/>
    </source>
</evidence>
<protein>
    <recommendedName>
        <fullName evidence="8">ATP synthase epsilon chain</fullName>
    </recommendedName>
    <alternativeName>
        <fullName evidence="8">ATP synthase F1 sector epsilon subunit</fullName>
    </alternativeName>
    <alternativeName>
        <fullName evidence="8">F-ATPase epsilon subunit</fullName>
    </alternativeName>
</protein>
<evidence type="ECO:0000313" key="11">
    <source>
        <dbReference type="EMBL" id="NHC13399.1"/>
    </source>
</evidence>
<keyword evidence="8" id="KW-1003">Cell membrane</keyword>
<dbReference type="RefSeq" id="WP_166279737.1">
    <property type="nucleotide sequence ID" value="NZ_JAANNP010000002.1"/>
</dbReference>
<organism evidence="11 12">
    <name type="scientific">Motilibacter deserti</name>
    <dbReference type="NCBI Taxonomy" id="2714956"/>
    <lineage>
        <taxon>Bacteria</taxon>
        <taxon>Bacillati</taxon>
        <taxon>Actinomycetota</taxon>
        <taxon>Actinomycetes</taxon>
        <taxon>Motilibacterales</taxon>
        <taxon>Motilibacteraceae</taxon>
        <taxon>Motilibacter</taxon>
    </lineage>
</organism>
<dbReference type="PANTHER" id="PTHR13822:SF10">
    <property type="entry name" value="ATP SYNTHASE EPSILON CHAIN, CHLOROPLASTIC"/>
    <property type="match status" value="1"/>
</dbReference>
<dbReference type="Proteomes" id="UP000800981">
    <property type="component" value="Unassembled WGS sequence"/>
</dbReference>
<reference evidence="11 12" key="1">
    <citation type="submission" date="2020-03" db="EMBL/GenBank/DDBJ databases">
        <title>Two novel Motilibacter sp.</title>
        <authorList>
            <person name="Liu S."/>
        </authorList>
    </citation>
    <scope>NUCLEOTIDE SEQUENCE [LARGE SCALE GENOMIC DNA]</scope>
    <source>
        <strain evidence="11 12">E257</strain>
    </source>
</reference>
<dbReference type="NCBIfam" id="NF009977">
    <property type="entry name" value="PRK13442.1"/>
    <property type="match status" value="1"/>
</dbReference>
<evidence type="ECO:0000256" key="3">
    <source>
        <dbReference type="ARBA" id="ARBA00022448"/>
    </source>
</evidence>
<keyword evidence="6 8" id="KW-0139">CF(1)</keyword>
<dbReference type="InterPro" id="IPR001469">
    <property type="entry name" value="ATP_synth_F1_dsu/esu"/>
</dbReference>
<keyword evidence="5 8" id="KW-0472">Membrane</keyword>
<evidence type="ECO:0000256" key="9">
    <source>
        <dbReference type="RuleBase" id="RU003656"/>
    </source>
</evidence>
<dbReference type="SUPFAM" id="SSF51344">
    <property type="entry name" value="Epsilon subunit of F1F0-ATP synthase N-terminal domain"/>
    <property type="match status" value="1"/>
</dbReference>
<evidence type="ECO:0000313" key="12">
    <source>
        <dbReference type="Proteomes" id="UP000800981"/>
    </source>
</evidence>
<comment type="function">
    <text evidence="8">Produces ATP from ADP in the presence of a proton gradient across the membrane.</text>
</comment>
<dbReference type="EMBL" id="JAANNP010000002">
    <property type="protein sequence ID" value="NHC13399.1"/>
    <property type="molecule type" value="Genomic_DNA"/>
</dbReference>
<keyword evidence="3 8" id="KW-0813">Transport</keyword>
<dbReference type="Pfam" id="PF02823">
    <property type="entry name" value="ATP-synt_DE_N"/>
    <property type="match status" value="1"/>
</dbReference>
<accession>A0ABX0GRB7</accession>
<gene>
    <name evidence="8" type="primary">atpC</name>
    <name evidence="11" type="ORF">G9H71_06345</name>
</gene>
<comment type="subcellular location">
    <subcellularLocation>
        <location evidence="1 8">Cell membrane</location>
        <topology evidence="1 8">Peripheral membrane protein</topology>
    </subcellularLocation>
</comment>
<proteinExistence type="inferred from homology"/>
<dbReference type="Gene3D" id="2.60.15.10">
    <property type="entry name" value="F0F1 ATP synthase delta/epsilon subunit, N-terminal"/>
    <property type="match status" value="1"/>
</dbReference>
<dbReference type="HAMAP" id="MF_00530">
    <property type="entry name" value="ATP_synth_epsil_bac"/>
    <property type="match status" value="1"/>
</dbReference>
<dbReference type="InterPro" id="IPR036771">
    <property type="entry name" value="ATPsynth_dsu/esu_N"/>
</dbReference>
<dbReference type="PANTHER" id="PTHR13822">
    <property type="entry name" value="ATP SYNTHASE DELTA/EPSILON CHAIN"/>
    <property type="match status" value="1"/>
</dbReference>
<feature type="domain" description="ATP synthase F1 complex delta/epsilon subunit N-terminal" evidence="10">
    <location>
        <begin position="4"/>
        <end position="80"/>
    </location>
</feature>
<keyword evidence="8" id="KW-0375">Hydrogen ion transport</keyword>
<evidence type="ECO:0000256" key="7">
    <source>
        <dbReference type="ARBA" id="ARBA00023310"/>
    </source>
</evidence>
<evidence type="ECO:0000256" key="6">
    <source>
        <dbReference type="ARBA" id="ARBA00023196"/>
    </source>
</evidence>
<dbReference type="InterPro" id="IPR020546">
    <property type="entry name" value="ATP_synth_F1_dsu/esu_N"/>
</dbReference>
<evidence type="ECO:0000256" key="5">
    <source>
        <dbReference type="ARBA" id="ARBA00023136"/>
    </source>
</evidence>